<evidence type="ECO:0000313" key="2">
    <source>
        <dbReference type="Proteomes" id="UP000663887"/>
    </source>
</evidence>
<protein>
    <submittedName>
        <fullName evidence="1">Uncharacterized protein</fullName>
    </submittedName>
</protein>
<evidence type="ECO:0000313" key="1">
    <source>
        <dbReference type="EMBL" id="CAF2090004.1"/>
    </source>
</evidence>
<dbReference type="Proteomes" id="UP000663887">
    <property type="component" value="Unassembled WGS sequence"/>
</dbReference>
<dbReference type="EMBL" id="CAJNRG010006940">
    <property type="protein sequence ID" value="CAF2090004.1"/>
    <property type="molecule type" value="Genomic_DNA"/>
</dbReference>
<dbReference type="AlphaFoldDB" id="A0A816SZQ8"/>
<name>A0A816SZQ8_9BILA</name>
<proteinExistence type="predicted"/>
<reference evidence="1" key="1">
    <citation type="submission" date="2021-02" db="EMBL/GenBank/DDBJ databases">
        <authorList>
            <person name="Nowell W R."/>
        </authorList>
    </citation>
    <scope>NUCLEOTIDE SEQUENCE</scope>
</reference>
<accession>A0A816SZQ8</accession>
<sequence length="88" mass="10375">MPSPKSRRSSLRRNSIELLQQAKHFQEKYIFHPFWISQSMGKIENITQIPDVDIAEAGEFGAADHEKTLEILQKKYHQWTINITDDEY</sequence>
<organism evidence="1 2">
    <name type="scientific">Rotaria magnacalcarata</name>
    <dbReference type="NCBI Taxonomy" id="392030"/>
    <lineage>
        <taxon>Eukaryota</taxon>
        <taxon>Metazoa</taxon>
        <taxon>Spiralia</taxon>
        <taxon>Gnathifera</taxon>
        <taxon>Rotifera</taxon>
        <taxon>Eurotatoria</taxon>
        <taxon>Bdelloidea</taxon>
        <taxon>Philodinida</taxon>
        <taxon>Philodinidae</taxon>
        <taxon>Rotaria</taxon>
    </lineage>
</organism>
<comment type="caution">
    <text evidence="1">The sequence shown here is derived from an EMBL/GenBank/DDBJ whole genome shotgun (WGS) entry which is preliminary data.</text>
</comment>
<gene>
    <name evidence="1" type="ORF">XDN619_LOCUS16409</name>
</gene>